<keyword evidence="2" id="KW-0723">Serine/threonine-protein kinase</keyword>
<name>L9XJI2_9EURY</name>
<dbReference type="Gene3D" id="2.40.10.480">
    <property type="match status" value="1"/>
</dbReference>
<dbReference type="InterPro" id="IPR002372">
    <property type="entry name" value="PQQ_rpt_dom"/>
</dbReference>
<dbReference type="PANTHER" id="PTHR34512">
    <property type="entry name" value="CELL SURFACE PROTEIN"/>
    <property type="match status" value="1"/>
</dbReference>
<organism evidence="2 3">
    <name type="scientific">Natronococcus amylolyticus DSM 10524</name>
    <dbReference type="NCBI Taxonomy" id="1227497"/>
    <lineage>
        <taxon>Archaea</taxon>
        <taxon>Methanobacteriati</taxon>
        <taxon>Methanobacteriota</taxon>
        <taxon>Stenosarchaea group</taxon>
        <taxon>Halobacteria</taxon>
        <taxon>Halobacteriales</taxon>
        <taxon>Natrialbaceae</taxon>
        <taxon>Natronococcus</taxon>
    </lineage>
</organism>
<dbReference type="GO" id="GO:0004674">
    <property type="term" value="F:protein serine/threonine kinase activity"/>
    <property type="evidence" value="ECO:0007669"/>
    <property type="project" value="UniProtKB-KW"/>
</dbReference>
<dbReference type="InterPro" id="IPR011047">
    <property type="entry name" value="Quinoprotein_ADH-like_sf"/>
</dbReference>
<dbReference type="Pfam" id="PF13360">
    <property type="entry name" value="PQQ_2"/>
    <property type="match status" value="1"/>
</dbReference>
<evidence type="ECO:0000313" key="3">
    <source>
        <dbReference type="Proteomes" id="UP000011688"/>
    </source>
</evidence>
<evidence type="ECO:0000259" key="1">
    <source>
        <dbReference type="Pfam" id="PF13360"/>
    </source>
</evidence>
<protein>
    <submittedName>
        <fullName evidence="2">Serine/threonine protein kinase</fullName>
    </submittedName>
</protein>
<comment type="caution">
    <text evidence="2">The sequence shown here is derived from an EMBL/GenBank/DDBJ whole genome shotgun (WGS) entry which is preliminary data.</text>
</comment>
<dbReference type="SUPFAM" id="SSF50998">
    <property type="entry name" value="Quinoprotein alcohol dehydrogenase-like"/>
    <property type="match status" value="2"/>
</dbReference>
<feature type="domain" description="Pyrrolo-quinoline quinone repeat" evidence="1">
    <location>
        <begin position="49"/>
        <end position="259"/>
    </location>
</feature>
<dbReference type="InterPro" id="IPR015943">
    <property type="entry name" value="WD40/YVTN_repeat-like_dom_sf"/>
</dbReference>
<sequence length="259" mass="26830">MVYVSSDNGTYALDADDGEELWTNDDAFVRYGSSVLTTDHLYAIGGGGVLALDVETGARNWSADAPHPHALAVADGTAYTASSSSAEGAAAVADGETVWTRDDLDDHRAAPVVAEDVVLVCDGDGRLEALDREDGSTGWSYDRRGSGGVTPTVAHGQVYLPSGNGPRTVCLDLESGEELWELSTGLTRGQPIAVADGVYVGTPNEGLFAVESDGTVRWHAEELRVDGNVAAVGDTLYAVAFGGPFGSGDLYALETADGA</sequence>
<evidence type="ECO:0000313" key="2">
    <source>
        <dbReference type="EMBL" id="ELY61752.1"/>
    </source>
</evidence>
<keyword evidence="2" id="KW-0418">Kinase</keyword>
<dbReference type="PATRIC" id="fig|1227497.3.peg.99"/>
<dbReference type="eggNOG" id="arCOG02492">
    <property type="taxonomic scope" value="Archaea"/>
</dbReference>
<reference evidence="2 3" key="1">
    <citation type="journal article" date="2014" name="PLoS Genet.">
        <title>Phylogenetically driven sequencing of extremely halophilic archaea reveals strategies for static and dynamic osmo-response.</title>
        <authorList>
            <person name="Becker E.A."/>
            <person name="Seitzer P.M."/>
            <person name="Tritt A."/>
            <person name="Larsen D."/>
            <person name="Krusor M."/>
            <person name="Yao A.I."/>
            <person name="Wu D."/>
            <person name="Madern D."/>
            <person name="Eisen J.A."/>
            <person name="Darling A.E."/>
            <person name="Facciotti M.T."/>
        </authorList>
    </citation>
    <scope>NUCLEOTIDE SEQUENCE [LARGE SCALE GENOMIC DNA]</scope>
    <source>
        <strain evidence="2 3">DSM 10524</strain>
    </source>
</reference>
<dbReference type="AlphaFoldDB" id="L9XJI2"/>
<dbReference type="SMART" id="SM00564">
    <property type="entry name" value="PQQ"/>
    <property type="match status" value="5"/>
</dbReference>
<proteinExistence type="predicted"/>
<dbReference type="InterPro" id="IPR018391">
    <property type="entry name" value="PQQ_b-propeller_rpt"/>
</dbReference>
<dbReference type="Gene3D" id="2.130.10.10">
    <property type="entry name" value="YVTN repeat-like/Quinoprotein amine dehydrogenase"/>
    <property type="match status" value="1"/>
</dbReference>
<dbReference type="EMBL" id="AOIB01000003">
    <property type="protein sequence ID" value="ELY61752.1"/>
    <property type="molecule type" value="Genomic_DNA"/>
</dbReference>
<accession>L9XJI2</accession>
<keyword evidence="2" id="KW-0808">Transferase</keyword>
<dbReference type="Proteomes" id="UP000011688">
    <property type="component" value="Unassembled WGS sequence"/>
</dbReference>
<keyword evidence="3" id="KW-1185">Reference proteome</keyword>
<gene>
    <name evidence="2" type="ORF">C491_00470</name>
</gene>
<dbReference type="STRING" id="1227497.C491_00470"/>
<dbReference type="PANTHER" id="PTHR34512:SF30">
    <property type="entry name" value="OUTER MEMBRANE PROTEIN ASSEMBLY FACTOR BAMB"/>
    <property type="match status" value="1"/>
</dbReference>